<dbReference type="SUPFAM" id="SSF56672">
    <property type="entry name" value="DNA/RNA polymerases"/>
    <property type="match status" value="1"/>
</dbReference>
<evidence type="ECO:0000313" key="5">
    <source>
        <dbReference type="Proteomes" id="UP000436088"/>
    </source>
</evidence>
<dbReference type="Pfam" id="PF13966">
    <property type="entry name" value="zf-RVT"/>
    <property type="match status" value="1"/>
</dbReference>
<proteinExistence type="predicted"/>
<dbReference type="EMBL" id="VEPZ02000222">
    <property type="protein sequence ID" value="KAE8729631.1"/>
    <property type="molecule type" value="Genomic_DNA"/>
</dbReference>
<evidence type="ECO:0000259" key="3">
    <source>
        <dbReference type="Pfam" id="PF13966"/>
    </source>
</evidence>
<feature type="domain" description="Reverse transcriptase zinc-binding" evidence="3">
    <location>
        <begin position="984"/>
        <end position="1066"/>
    </location>
</feature>
<accession>A0A6A3CR11</accession>
<evidence type="ECO:0008006" key="6">
    <source>
        <dbReference type="Google" id="ProtNLM"/>
    </source>
</evidence>
<evidence type="ECO:0000256" key="1">
    <source>
        <dbReference type="SAM" id="MobiDB-lite"/>
    </source>
</evidence>
<dbReference type="Pfam" id="PF00078">
    <property type="entry name" value="RVT_1"/>
    <property type="match status" value="1"/>
</dbReference>
<dbReference type="SUPFAM" id="SSF56219">
    <property type="entry name" value="DNase I-like"/>
    <property type="match status" value="1"/>
</dbReference>
<dbReference type="InterPro" id="IPR000477">
    <property type="entry name" value="RT_dom"/>
</dbReference>
<protein>
    <recommendedName>
        <fullName evidence="6">Reverse transcriptase domain-containing protein</fullName>
    </recommendedName>
</protein>
<dbReference type="InterPro" id="IPR026960">
    <property type="entry name" value="RVT-Znf"/>
</dbReference>
<reference evidence="4" key="1">
    <citation type="submission" date="2019-09" db="EMBL/GenBank/DDBJ databases">
        <title>Draft genome information of white flower Hibiscus syriacus.</title>
        <authorList>
            <person name="Kim Y.-M."/>
        </authorList>
    </citation>
    <scope>NUCLEOTIDE SEQUENCE [LARGE SCALE GENOMIC DNA]</scope>
    <source>
        <strain evidence="4">YM2019G1</strain>
    </source>
</reference>
<sequence>MDWRKLFGCKANQELSYFPPKLNDKVSIIQPPPEVFETGTTEWKSALVGQFLGSAPNFLSLQRVIDNLWNQASKGFSVQVIENGPWHILNKPLILIKWKPNLQKLNFDLSRLPLWIHLFNVPLELFNREGLSYIASALGVPISMDSVTASKTRLEFSKVCIEVGAKEEIPKTVEVVMANGQTTIIFVKVPWKKSVMIANQGTNSFEGIEPLQEPESDPSLPKEKSEHTRNFNPSPKVSDYELPNNILSPVQIASSSKSDPNNFSGEESSIIPQLSPNLVESVKGVTTTLEIPSNAKDNESVPILKRGRGMPLKAKSNTILKGSTNRFEILSTIDKNPPSIEIQVRKPRPAASGVANLIKELKFKKKEHTVKVQSSVNSEQGGGDFNIYLNPKESFDFELLGPYYFSDMKDFHDVLYDLQLCDHPYLGPSFTWSNKKKENYLARKLERVLINPLWSSSFQKSFVEFLAPGPSNHCMALVWLSKDIQTNHPKPFKFFNFWANHQNFLTGVQKSWQQATHGNPMHILFHKLKRLKPCLQYLNKDFYIDISARVKLKKAELENIQISTLSGISPIEKELNVQKEMFSIEEAENLFLKQKVIVKWIKEGDRCTNLFHSVIANKHKRDTIRVIINVQGQRLESFDDMAIEILDYFKAQLGTVDPGVQKPDLFFLKNMLNVNLSSDVISDLTKIITSEEIKEAIFNQGNEKSTSPDGFTPIFFKKTWNVVGDDIPNPSKVKDFRPISCCSVVYKIISKILVKRMTMLLPDIISLNQTAFVRGRTIIDNTLLAQELVKGYVRKNISPKCALKIDLQKAFDSFHWDFISAVLIAIGLPNIFISWIEACFKEAIYSISLNGSLIGYFKGHRGNTDSVVGILTVLNHFYSLSGLKLNVDKTKLFAADSSCFLSLLLIELTSYVHVFFGGDLIKRLLELESVGKIFVVPNLKVLYVIKNKDFIDLSESPTHSWGIKKLLKLRTEAIPILNAGVLKTKEIWEEIREKHIKVPWHKVVWFPLHIPKTSMITWMAIHDRLPTRARLSRMRIQTDELRVFCKEEIQTRNHLFTDCHFAKALWNSILQRTHLRKPHMSWETQLDWSCREWKGKSLISTVLRIAWNAYIYFIWEERNRRIFQNRNREMEQLLKNIKEQVRIQT</sequence>
<gene>
    <name evidence="4" type="ORF">F3Y22_tig00003480pilonHSYRG00012</name>
</gene>
<evidence type="ECO:0000259" key="2">
    <source>
        <dbReference type="Pfam" id="PF00078"/>
    </source>
</evidence>
<keyword evidence="5" id="KW-1185">Reference proteome</keyword>
<dbReference type="Proteomes" id="UP000436088">
    <property type="component" value="Unassembled WGS sequence"/>
</dbReference>
<evidence type="ECO:0000313" key="4">
    <source>
        <dbReference type="EMBL" id="KAE8729631.1"/>
    </source>
</evidence>
<dbReference type="InterPro" id="IPR043502">
    <property type="entry name" value="DNA/RNA_pol_sf"/>
</dbReference>
<dbReference type="AlphaFoldDB" id="A0A6A3CR11"/>
<dbReference type="CDD" id="cd01650">
    <property type="entry name" value="RT_nLTR_like"/>
    <property type="match status" value="1"/>
</dbReference>
<feature type="domain" description="Reverse transcriptase" evidence="2">
    <location>
        <begin position="727"/>
        <end position="850"/>
    </location>
</feature>
<name>A0A6A3CR11_HIBSY</name>
<comment type="caution">
    <text evidence="4">The sequence shown here is derived from an EMBL/GenBank/DDBJ whole genome shotgun (WGS) entry which is preliminary data.</text>
</comment>
<dbReference type="PANTHER" id="PTHR33116">
    <property type="entry name" value="REVERSE TRANSCRIPTASE ZINC-BINDING DOMAIN-CONTAINING PROTEIN-RELATED-RELATED"/>
    <property type="match status" value="1"/>
</dbReference>
<feature type="compositionally biased region" description="Basic and acidic residues" evidence="1">
    <location>
        <begin position="220"/>
        <end position="229"/>
    </location>
</feature>
<feature type="region of interest" description="Disordered" evidence="1">
    <location>
        <begin position="206"/>
        <end position="242"/>
    </location>
</feature>
<dbReference type="PANTHER" id="PTHR33116:SF80">
    <property type="entry name" value="REVERSE TRANSCRIPTASE ZINC-BINDING DOMAIN-CONTAINING PROTEIN"/>
    <property type="match status" value="1"/>
</dbReference>
<organism evidence="4 5">
    <name type="scientific">Hibiscus syriacus</name>
    <name type="common">Rose of Sharon</name>
    <dbReference type="NCBI Taxonomy" id="106335"/>
    <lineage>
        <taxon>Eukaryota</taxon>
        <taxon>Viridiplantae</taxon>
        <taxon>Streptophyta</taxon>
        <taxon>Embryophyta</taxon>
        <taxon>Tracheophyta</taxon>
        <taxon>Spermatophyta</taxon>
        <taxon>Magnoliopsida</taxon>
        <taxon>eudicotyledons</taxon>
        <taxon>Gunneridae</taxon>
        <taxon>Pentapetalae</taxon>
        <taxon>rosids</taxon>
        <taxon>malvids</taxon>
        <taxon>Malvales</taxon>
        <taxon>Malvaceae</taxon>
        <taxon>Malvoideae</taxon>
        <taxon>Hibiscus</taxon>
    </lineage>
</organism>
<dbReference type="InterPro" id="IPR036691">
    <property type="entry name" value="Endo/exonu/phosph_ase_sf"/>
</dbReference>